<keyword evidence="2" id="KW-0288">FMN</keyword>
<protein>
    <submittedName>
        <fullName evidence="5">Uncharacterized protein</fullName>
    </submittedName>
</protein>
<evidence type="ECO:0000313" key="6">
    <source>
        <dbReference type="Proteomes" id="UP001518925"/>
    </source>
</evidence>
<gene>
    <name evidence="5" type="ORF">JR050_14150</name>
</gene>
<evidence type="ECO:0000313" key="5">
    <source>
        <dbReference type="EMBL" id="MBM6618808.1"/>
    </source>
</evidence>
<dbReference type="Proteomes" id="UP001518925">
    <property type="component" value="Unassembled WGS sequence"/>
</dbReference>
<organism evidence="5 6">
    <name type="scientific">Bacillus suaedaesalsae</name>
    <dbReference type="NCBI Taxonomy" id="2810349"/>
    <lineage>
        <taxon>Bacteria</taxon>
        <taxon>Bacillati</taxon>
        <taxon>Bacillota</taxon>
        <taxon>Bacilli</taxon>
        <taxon>Bacillales</taxon>
        <taxon>Bacillaceae</taxon>
        <taxon>Bacillus</taxon>
    </lineage>
</organism>
<evidence type="ECO:0000256" key="2">
    <source>
        <dbReference type="ARBA" id="ARBA00022643"/>
    </source>
</evidence>
<keyword evidence="6" id="KW-1185">Reference proteome</keyword>
<keyword evidence="1" id="KW-0285">Flavoprotein</keyword>
<dbReference type="EMBL" id="JAFELM010000035">
    <property type="protein sequence ID" value="MBM6618808.1"/>
    <property type="molecule type" value="Genomic_DNA"/>
</dbReference>
<evidence type="ECO:0000256" key="1">
    <source>
        <dbReference type="ARBA" id="ARBA00022630"/>
    </source>
</evidence>
<comment type="caution">
    <text evidence="5">The sequence shown here is derived from an EMBL/GenBank/DDBJ whole genome shotgun (WGS) entry which is preliminary data.</text>
</comment>
<keyword evidence="3" id="KW-0808">Transferase</keyword>
<proteinExistence type="predicted"/>
<name>A0ABS2DMV1_9BACI</name>
<dbReference type="RefSeq" id="WP_204204153.1">
    <property type="nucleotide sequence ID" value="NZ_JAFELM010000035.1"/>
</dbReference>
<accession>A0ABS2DMV1</accession>
<keyword evidence="4" id="KW-0547">Nucleotide-binding</keyword>
<evidence type="ECO:0000256" key="3">
    <source>
        <dbReference type="ARBA" id="ARBA00022679"/>
    </source>
</evidence>
<sequence>MKVLKGKIISGIGEFAQWMESLESYYSYKTGMKLFPKTIQVYLEEPFSCQEPIACYINGAEGIIMAINEVGVAQISPSCDGVELTNHDGEEVEIVIPVLENVVM</sequence>
<dbReference type="InterPro" id="IPR023465">
    <property type="entry name" value="Riboflavin_kinase_dom_sf"/>
</dbReference>
<evidence type="ECO:0000256" key="4">
    <source>
        <dbReference type="ARBA" id="ARBA00022741"/>
    </source>
</evidence>
<reference evidence="5 6" key="1">
    <citation type="submission" date="2021-02" db="EMBL/GenBank/DDBJ databases">
        <title>Bacillus sp. RD4P76, an endophyte from a halophyte.</title>
        <authorList>
            <person name="Sun J.-Q."/>
        </authorList>
    </citation>
    <scope>NUCLEOTIDE SEQUENCE [LARGE SCALE GENOMIC DNA]</scope>
    <source>
        <strain evidence="5 6">RD4P76</strain>
    </source>
</reference>
<dbReference type="Gene3D" id="2.40.30.30">
    <property type="entry name" value="Riboflavin kinase-like"/>
    <property type="match status" value="1"/>
</dbReference>